<proteinExistence type="predicted"/>
<dbReference type="Pfam" id="PF14289">
    <property type="entry name" value="DUF4369"/>
    <property type="match status" value="1"/>
</dbReference>
<organism evidence="2">
    <name type="scientific">marine sediment metagenome</name>
    <dbReference type="NCBI Taxonomy" id="412755"/>
    <lineage>
        <taxon>unclassified sequences</taxon>
        <taxon>metagenomes</taxon>
        <taxon>ecological metagenomes</taxon>
    </lineage>
</organism>
<protein>
    <recommendedName>
        <fullName evidence="1">DUF4369 domain-containing protein</fullName>
    </recommendedName>
</protein>
<evidence type="ECO:0000259" key="1">
    <source>
        <dbReference type="Pfam" id="PF14289"/>
    </source>
</evidence>
<name>A0A0F9B6I2_9ZZZZ</name>
<gene>
    <name evidence="2" type="ORF">LCGC14_2484560</name>
</gene>
<sequence length="260" mass="29210">MIKNSEALTSNPLLPFSITIQKIKMKKILFFVLLITLMFGCSESSSEKTMTVTGKVKGLKKGTLFLQHIADSTLVNVDSLQIEGDGSFSFKTELESPEIFYLYLNKKDANDINDRITFFGEPGTIEVNTAWNTFDTNAKIEGSKTQKKLEEYQKTMSRFNKTNLELMQTAANSQTALDSLEIDSIQRLSNKNVKRGYAYALNFALNNKDSYIAPYIALTEVSDANVIYLDSIYNSLTTEVVESKYGKKLGNYLKDIKSGK</sequence>
<feature type="domain" description="DUF4369" evidence="1">
    <location>
        <begin position="50"/>
        <end position="149"/>
    </location>
</feature>
<comment type="caution">
    <text evidence="2">The sequence shown here is derived from an EMBL/GenBank/DDBJ whole genome shotgun (WGS) entry which is preliminary data.</text>
</comment>
<dbReference type="EMBL" id="LAZR01039220">
    <property type="protein sequence ID" value="KKL17539.1"/>
    <property type="molecule type" value="Genomic_DNA"/>
</dbReference>
<reference evidence="2" key="1">
    <citation type="journal article" date="2015" name="Nature">
        <title>Complex archaea that bridge the gap between prokaryotes and eukaryotes.</title>
        <authorList>
            <person name="Spang A."/>
            <person name="Saw J.H."/>
            <person name="Jorgensen S.L."/>
            <person name="Zaremba-Niedzwiedzka K."/>
            <person name="Martijn J."/>
            <person name="Lind A.E."/>
            <person name="van Eijk R."/>
            <person name="Schleper C."/>
            <person name="Guy L."/>
            <person name="Ettema T.J."/>
        </authorList>
    </citation>
    <scope>NUCLEOTIDE SEQUENCE</scope>
</reference>
<accession>A0A0F9B6I2</accession>
<evidence type="ECO:0000313" key="2">
    <source>
        <dbReference type="EMBL" id="KKL17539.1"/>
    </source>
</evidence>
<dbReference type="AlphaFoldDB" id="A0A0F9B6I2"/>
<dbReference type="InterPro" id="IPR025380">
    <property type="entry name" value="DUF4369"/>
</dbReference>